<keyword evidence="1 2" id="KW-0238">DNA-binding</keyword>
<organism evidence="4 5">
    <name type="scientific">Candidatus Oscillibacter excrementigallinarum</name>
    <dbReference type="NCBI Taxonomy" id="2838716"/>
    <lineage>
        <taxon>Bacteria</taxon>
        <taxon>Bacillati</taxon>
        <taxon>Bacillota</taxon>
        <taxon>Clostridia</taxon>
        <taxon>Eubacteriales</taxon>
        <taxon>Oscillospiraceae</taxon>
        <taxon>Oscillibacter</taxon>
    </lineage>
</organism>
<dbReference type="Proteomes" id="UP000823824">
    <property type="component" value="Unassembled WGS sequence"/>
</dbReference>
<dbReference type="GO" id="GO:0003677">
    <property type="term" value="F:DNA binding"/>
    <property type="evidence" value="ECO:0007669"/>
    <property type="project" value="UniProtKB-UniRule"/>
</dbReference>
<dbReference type="InterPro" id="IPR050109">
    <property type="entry name" value="HTH-type_TetR-like_transc_reg"/>
</dbReference>
<evidence type="ECO:0000313" key="5">
    <source>
        <dbReference type="Proteomes" id="UP000823824"/>
    </source>
</evidence>
<feature type="DNA-binding region" description="H-T-H motif" evidence="2">
    <location>
        <begin position="31"/>
        <end position="50"/>
    </location>
</feature>
<reference evidence="4" key="2">
    <citation type="submission" date="2021-04" db="EMBL/GenBank/DDBJ databases">
        <authorList>
            <person name="Gilroy R."/>
        </authorList>
    </citation>
    <scope>NUCLEOTIDE SEQUENCE</scope>
    <source>
        <strain evidence="4">ChiBcec18-1249</strain>
    </source>
</reference>
<accession>A0A9D2LL91</accession>
<gene>
    <name evidence="4" type="ORF">H9787_11850</name>
</gene>
<dbReference type="EMBL" id="DWZJ01000108">
    <property type="protein sequence ID" value="HJB14386.1"/>
    <property type="molecule type" value="Genomic_DNA"/>
</dbReference>
<comment type="caution">
    <text evidence="4">The sequence shown here is derived from an EMBL/GenBank/DDBJ whole genome shotgun (WGS) entry which is preliminary data.</text>
</comment>
<evidence type="ECO:0000259" key="3">
    <source>
        <dbReference type="PROSITE" id="PS50977"/>
    </source>
</evidence>
<evidence type="ECO:0000256" key="1">
    <source>
        <dbReference type="ARBA" id="ARBA00023125"/>
    </source>
</evidence>
<dbReference type="PRINTS" id="PR00455">
    <property type="entry name" value="HTHTETR"/>
</dbReference>
<reference evidence="4" key="1">
    <citation type="journal article" date="2021" name="PeerJ">
        <title>Extensive microbial diversity within the chicken gut microbiome revealed by metagenomics and culture.</title>
        <authorList>
            <person name="Gilroy R."/>
            <person name="Ravi A."/>
            <person name="Getino M."/>
            <person name="Pursley I."/>
            <person name="Horton D.L."/>
            <person name="Alikhan N.F."/>
            <person name="Baker D."/>
            <person name="Gharbi K."/>
            <person name="Hall N."/>
            <person name="Watson M."/>
            <person name="Adriaenssens E.M."/>
            <person name="Foster-Nyarko E."/>
            <person name="Jarju S."/>
            <person name="Secka A."/>
            <person name="Antonio M."/>
            <person name="Oren A."/>
            <person name="Chaudhuri R.R."/>
            <person name="La Ragione R."/>
            <person name="Hildebrand F."/>
            <person name="Pallen M.J."/>
        </authorList>
    </citation>
    <scope>NUCLEOTIDE SEQUENCE</scope>
    <source>
        <strain evidence="4">ChiBcec18-1249</strain>
    </source>
</reference>
<sequence>MKREEKNQQTQRRIMDSALAEFAEKGYGGSSVNTICAAQGISKGIVYHYFENKDELYLACVEECFQRLTAHLNAALPEEDAGSAEDQLGRYFSARMAFFQENPIYQSIFCEAVISPPAPLAEEVLARRKAFDALTVSTLERLLCRLPLRSDITTEEVVDLFRQFQDFINAQNQSPAIPAEERFVHRDAQCRKLLTVLLYGVTERGE</sequence>
<feature type="domain" description="HTH tetR-type" evidence="3">
    <location>
        <begin position="8"/>
        <end position="68"/>
    </location>
</feature>
<dbReference type="SUPFAM" id="SSF46689">
    <property type="entry name" value="Homeodomain-like"/>
    <property type="match status" value="1"/>
</dbReference>
<dbReference type="InterPro" id="IPR001647">
    <property type="entry name" value="HTH_TetR"/>
</dbReference>
<name>A0A9D2LL91_9FIRM</name>
<dbReference type="InterPro" id="IPR009057">
    <property type="entry name" value="Homeodomain-like_sf"/>
</dbReference>
<dbReference type="AlphaFoldDB" id="A0A9D2LL91"/>
<dbReference type="PANTHER" id="PTHR30328">
    <property type="entry name" value="TRANSCRIPTIONAL REPRESSOR"/>
    <property type="match status" value="1"/>
</dbReference>
<dbReference type="Pfam" id="PF00440">
    <property type="entry name" value="TetR_N"/>
    <property type="match status" value="1"/>
</dbReference>
<dbReference type="InterPro" id="IPR023772">
    <property type="entry name" value="DNA-bd_HTH_TetR-type_CS"/>
</dbReference>
<dbReference type="InterPro" id="IPR036271">
    <property type="entry name" value="Tet_transcr_reg_TetR-rel_C_sf"/>
</dbReference>
<evidence type="ECO:0000256" key="2">
    <source>
        <dbReference type="PROSITE-ProRule" id="PRU00335"/>
    </source>
</evidence>
<dbReference type="PROSITE" id="PS01081">
    <property type="entry name" value="HTH_TETR_1"/>
    <property type="match status" value="1"/>
</dbReference>
<dbReference type="PANTHER" id="PTHR30328:SF54">
    <property type="entry name" value="HTH-TYPE TRANSCRIPTIONAL REPRESSOR SCO4008"/>
    <property type="match status" value="1"/>
</dbReference>
<evidence type="ECO:0000313" key="4">
    <source>
        <dbReference type="EMBL" id="HJB14386.1"/>
    </source>
</evidence>
<protein>
    <submittedName>
        <fullName evidence="4">TetR/AcrR family transcriptional regulator</fullName>
    </submittedName>
</protein>
<dbReference type="PROSITE" id="PS50977">
    <property type="entry name" value="HTH_TETR_2"/>
    <property type="match status" value="1"/>
</dbReference>
<proteinExistence type="predicted"/>
<dbReference type="Gene3D" id="1.10.357.10">
    <property type="entry name" value="Tetracycline Repressor, domain 2"/>
    <property type="match status" value="1"/>
</dbReference>
<dbReference type="SUPFAM" id="SSF48498">
    <property type="entry name" value="Tetracyclin repressor-like, C-terminal domain"/>
    <property type="match status" value="1"/>
</dbReference>
<dbReference type="GO" id="GO:0006355">
    <property type="term" value="P:regulation of DNA-templated transcription"/>
    <property type="evidence" value="ECO:0007669"/>
    <property type="project" value="UniProtKB-ARBA"/>
</dbReference>